<evidence type="ECO:0000313" key="4">
    <source>
        <dbReference type="Proteomes" id="UP001189429"/>
    </source>
</evidence>
<sequence>MGLGVGGLLPPATGAQCVEYQRDHRKDITDEEREAFEVLWARDAEDNPPELKRKNLIDFAQFARVSGEKAHRSKTEADAPMTHAASFIWAVQVQGFSGEEADDWRQELKNDRNIDRDSNGPRGRFQLYIPSVERRKVRGREQYEDNQAVEGNNKNKKPPEEYHAMLERHVLRQDASFGDGFLSMSSTDAIAGKKRQMGEAAIGVDEGDGNKRARTSKRTAASDAAGGEDISSAKTKAFAKYEKEVGVASAKLLDATKKGKSAASTLLEHPSHLRASDRVLLEHARVLQFKHEVRWFARGLIEVARRLSGAGVGLSIAKWSSRGSGDAASASRASEAELSTERVAEIQGMTTRGFLQAEEFQRFAFWALGQLQEFQQCDLLDSPMDELDLASLFEMSGPAFREYTSKVETVLAVARMTAAGIVKTAAEMAAHIRSKAGQAQKEQRKKEQEAARAEIAAIRQRAQEAARAVASARARGRSGPTRSIFTAEHALAEMVEVVKWTGQFDVDTPSAFELPDAVQRALADADFLQTSAVFAAQYKRIESVASTGIGQSQLTDKCKQAVSDAMVSMAPQGAKLDLSVASIPGGDQFEAQSWLFGLSPQMRRVVFTPNYAACFKVLLAWQCERLLIELDSMLKAVPEVFPDVAAEQELTESVGKLTNIRPLVDAGVRVRRQTLQPGAALYIPMGFICVEVASEQRQVHYGVRKSWFTHAAASIKHYEQILGMMKIDPAGDGRMDNILMAMRAAAAAARSAAPEPLAPVKKEQWDVMSAKLGELVDLTAAEPISVADDYL</sequence>
<evidence type="ECO:0000313" key="3">
    <source>
        <dbReference type="EMBL" id="CAK0862768.1"/>
    </source>
</evidence>
<name>A0ABN9UUD5_9DINO</name>
<protein>
    <recommendedName>
        <fullName evidence="5">JmjC domain-containing protein</fullName>
    </recommendedName>
</protein>
<evidence type="ECO:0008006" key="5">
    <source>
        <dbReference type="Google" id="ProtNLM"/>
    </source>
</evidence>
<dbReference type="EMBL" id="CAUYUJ010016194">
    <property type="protein sequence ID" value="CAK0862768.1"/>
    <property type="molecule type" value="Genomic_DNA"/>
</dbReference>
<dbReference type="Proteomes" id="UP001189429">
    <property type="component" value="Unassembled WGS sequence"/>
</dbReference>
<proteinExistence type="predicted"/>
<evidence type="ECO:0000256" key="2">
    <source>
        <dbReference type="SAM" id="MobiDB-lite"/>
    </source>
</evidence>
<accession>A0ABN9UUD5</accession>
<gene>
    <name evidence="3" type="ORF">PCOR1329_LOCUS51103</name>
</gene>
<keyword evidence="1" id="KW-0175">Coiled coil</keyword>
<feature type="region of interest" description="Disordered" evidence="2">
    <location>
        <begin position="136"/>
        <end position="159"/>
    </location>
</feature>
<feature type="region of interest" description="Disordered" evidence="2">
    <location>
        <begin position="200"/>
        <end position="229"/>
    </location>
</feature>
<keyword evidence="4" id="KW-1185">Reference proteome</keyword>
<feature type="coiled-coil region" evidence="1">
    <location>
        <begin position="436"/>
        <end position="475"/>
    </location>
</feature>
<evidence type="ECO:0000256" key="1">
    <source>
        <dbReference type="SAM" id="Coils"/>
    </source>
</evidence>
<reference evidence="3" key="1">
    <citation type="submission" date="2023-10" db="EMBL/GenBank/DDBJ databases">
        <authorList>
            <person name="Chen Y."/>
            <person name="Shah S."/>
            <person name="Dougan E. K."/>
            <person name="Thang M."/>
            <person name="Chan C."/>
        </authorList>
    </citation>
    <scope>NUCLEOTIDE SEQUENCE [LARGE SCALE GENOMIC DNA]</scope>
</reference>
<organism evidence="3 4">
    <name type="scientific">Prorocentrum cordatum</name>
    <dbReference type="NCBI Taxonomy" id="2364126"/>
    <lineage>
        <taxon>Eukaryota</taxon>
        <taxon>Sar</taxon>
        <taxon>Alveolata</taxon>
        <taxon>Dinophyceae</taxon>
        <taxon>Prorocentrales</taxon>
        <taxon>Prorocentraceae</taxon>
        <taxon>Prorocentrum</taxon>
    </lineage>
</organism>
<comment type="caution">
    <text evidence="3">The sequence shown here is derived from an EMBL/GenBank/DDBJ whole genome shotgun (WGS) entry which is preliminary data.</text>
</comment>